<keyword evidence="4" id="KW-1185">Reference proteome</keyword>
<sequence length="929" mass="109282">MNSNDSELNYVTADDERNNLCICENRDMCECEWNVDNIVEMCNSDGGNISEIKKQKKNTKIGKNDVKNDVVKNDKKKIVNKNEVINTCDDEKNIDETIIKILNNLKSKINAVMGKESENENTEKGKDCKIENSKMLKKDVDKIIRIIKKKKKTEDENSSNNVKGLKEELEKNIVKQKQILKSYEEEQQNVKLLHGQLDQLQNMFDNNQKKEDKWNCEKENYLEDIESLKCTIEELEIKIEKKNSEIENLKRECEHILLKVDNLEKNNKELKNENNEMNEDMNLAKKESNKKNILIDNLKKELEEQKKLDEEYNKDKLIIEKNTELIIEERNFINDELIKTQKLLENQINKNKDLQNIRTNLLDKIDLLEKKQKDMLKKNNDIEQKLEDINKKNKLLINENKMKDNEIANNISMINNLNNINGKMKIKLDQEYFKNKLLEKEKKTLNVNVKSLTYEIQSIIKLTEEAKVNIQNQKREINDLIIEKEQTKKLIEKIDKNTKQNTEIAKQEKINNINLEKDIKKYIEDKKKLNEDIQLLVKEKEKLIEDLSHINTTLIQNENDLIEKDTKINTYVKVISSLKSHLAKEKAIYENVKSKKITTTKLLAESKDKLMKLEEKYKLQSNELEIIKTHEKNTEIKINDTMEEKKKLINQCEKLKEQIEKYKNQNESSKTQLFHDKKSRDQLEGEINELNNKIKVCDKNIMKIKKEKDMADNEINERDDQIVVLKDKLKLLQISHNNIETTNKNQTQKIQDLNKIVSNIKNLNELHNESKELLSSNRVEINALKKELISEQSKVKSLSEELEKPINIHRWRNLEGSDPTAFDLIHKLKNVQKKLIEKTEESIKKNALIQSKTKECENLQKELINKTNYTNVQDITKIKQELRKKETLIKSLTAEISMYQEDAEKMNFEKPTSTPGLLSFLCDRNCALV</sequence>
<evidence type="ECO:0000313" key="4">
    <source>
        <dbReference type="Proteomes" id="UP000008553"/>
    </source>
</evidence>
<dbReference type="PANTHER" id="PTHR32083">
    <property type="entry name" value="CILIA AND FLAGELLA-ASSOCIATED PROTEIN 58-RELATED"/>
    <property type="match status" value="1"/>
</dbReference>
<feature type="coiled-coil region" evidence="2">
    <location>
        <begin position="435"/>
        <end position="546"/>
    </location>
</feature>
<dbReference type="Proteomes" id="UP000008553">
    <property type="component" value="Unassembled WGS sequence"/>
</dbReference>
<feature type="coiled-coil region" evidence="2">
    <location>
        <begin position="166"/>
        <end position="315"/>
    </location>
</feature>
<comment type="caution">
    <text evidence="3">The sequence shown here is derived from an EMBL/GenBank/DDBJ whole genome shotgun (WGS) entry which is preliminary data.</text>
</comment>
<proteinExistence type="predicted"/>
<feature type="coiled-coil region" evidence="2">
    <location>
        <begin position="875"/>
        <end position="909"/>
    </location>
</feature>
<dbReference type="AlphaFoldDB" id="Q7R7Q2"/>
<organism evidence="3 4">
    <name type="scientific">Plasmodium yoelii yoelii</name>
    <dbReference type="NCBI Taxonomy" id="73239"/>
    <lineage>
        <taxon>Eukaryota</taxon>
        <taxon>Sar</taxon>
        <taxon>Alveolata</taxon>
        <taxon>Apicomplexa</taxon>
        <taxon>Aconoidasida</taxon>
        <taxon>Haemosporida</taxon>
        <taxon>Plasmodiidae</taxon>
        <taxon>Plasmodium</taxon>
        <taxon>Plasmodium (Vinckeia)</taxon>
    </lineage>
</organism>
<feature type="coiled-coil region" evidence="2">
    <location>
        <begin position="344"/>
        <end position="406"/>
    </location>
</feature>
<dbReference type="EMBL" id="AABL01002792">
    <property type="protein sequence ID" value="EAA20018.1"/>
    <property type="molecule type" value="Genomic_DNA"/>
</dbReference>
<feature type="coiled-coil region" evidence="2">
    <location>
        <begin position="743"/>
        <end position="801"/>
    </location>
</feature>
<gene>
    <name evidence="3" type="ORF">PY07530</name>
</gene>
<dbReference type="KEGG" id="pyo:PY17X_1126700"/>
<reference evidence="3 4" key="1">
    <citation type="journal article" date="2002" name="Nature">
        <title>Genome sequence and comparative analysis of the model rodent malaria parasite Plasmodium yoelii yoelii.</title>
        <authorList>
            <person name="Carlton J.M."/>
            <person name="Angiuoli S.V."/>
            <person name="Suh B.B."/>
            <person name="Kooij T.W."/>
            <person name="Pertea M."/>
            <person name="Silva J.C."/>
            <person name="Ermolaeva M.D."/>
            <person name="Allen J.E."/>
            <person name="Selengut J.D."/>
            <person name="Koo H.L."/>
            <person name="Peterson J.D."/>
            <person name="Pop M."/>
            <person name="Kosack D.S."/>
            <person name="Shumway M.F."/>
            <person name="Bidwell S.L."/>
            <person name="Shallom S.J."/>
            <person name="van Aken S.E."/>
            <person name="Riedmuller S.B."/>
            <person name="Feldblyum T.V."/>
            <person name="Cho J.K."/>
            <person name="Quackenbush J."/>
            <person name="Sedegah M."/>
            <person name="Shoaibi A."/>
            <person name="Cummings L.M."/>
            <person name="Florens L."/>
            <person name="Yates J.R."/>
            <person name="Raine J.D."/>
            <person name="Sinden R.E."/>
            <person name="Harris M.A."/>
            <person name="Cunningham D.A."/>
            <person name="Preiser P.R."/>
            <person name="Bergman L.W."/>
            <person name="Vaidya A.B."/>
            <person name="van Lin L.H."/>
            <person name="Janse C.J."/>
            <person name="Waters A.P."/>
            <person name="Smith H.O."/>
            <person name="White O.R."/>
            <person name="Salzberg S.L."/>
            <person name="Venter J.C."/>
            <person name="Fraser C.M."/>
            <person name="Hoffman S.L."/>
            <person name="Gardner M.J."/>
            <person name="Carucci D.J."/>
        </authorList>
    </citation>
    <scope>NUCLEOTIDE SEQUENCE [LARGE SCALE GENOMIC DNA]</scope>
    <source>
        <strain evidence="3 4">17XNL</strain>
    </source>
</reference>
<dbReference type="GO" id="GO:0005856">
    <property type="term" value="C:cytoskeleton"/>
    <property type="evidence" value="ECO:0007669"/>
    <property type="project" value="TreeGrafter"/>
</dbReference>
<dbReference type="InParanoid" id="Q7R7Q2"/>
<keyword evidence="1 2" id="KW-0175">Coiled coil</keyword>
<dbReference type="PaxDb" id="73239-Q7R7Q2"/>
<accession>Q7R7Q2</accession>
<name>Q7R7Q2_PLAYO</name>
<dbReference type="PANTHER" id="PTHR32083:SF0">
    <property type="entry name" value="CILIA AND FLAGELLA-ASSOCIATED PROTEIN 58"/>
    <property type="match status" value="1"/>
</dbReference>
<feature type="coiled-coil region" evidence="2">
    <location>
        <begin position="603"/>
        <end position="707"/>
    </location>
</feature>
<dbReference type="STRING" id="73239.Q7R7Q2"/>
<evidence type="ECO:0000313" key="3">
    <source>
        <dbReference type="EMBL" id="EAA20018.1"/>
    </source>
</evidence>
<evidence type="ECO:0000256" key="1">
    <source>
        <dbReference type="ARBA" id="ARBA00023054"/>
    </source>
</evidence>
<evidence type="ECO:0000256" key="2">
    <source>
        <dbReference type="SAM" id="Coils"/>
    </source>
</evidence>
<protein>
    <submittedName>
        <fullName evidence="3">Uncharacterized protein</fullName>
    </submittedName>
</protein>